<evidence type="ECO:0000313" key="11">
    <source>
        <dbReference type="Proteomes" id="UP000572754"/>
    </source>
</evidence>
<feature type="domain" description="C2H2-type" evidence="9">
    <location>
        <begin position="222"/>
        <end position="250"/>
    </location>
</feature>
<reference evidence="10 11" key="2">
    <citation type="submission" date="2020-05" db="EMBL/GenBank/DDBJ databases">
        <title>Identification and distribution of gene clusters putatively required for synthesis of sphingolipid metabolism inhibitors in phylogenetically diverse species of the filamentous fungus Fusarium.</title>
        <authorList>
            <person name="Kim H.-S."/>
            <person name="Busman M."/>
            <person name="Brown D.W."/>
            <person name="Divon H."/>
            <person name="Uhlig S."/>
            <person name="Proctor R.H."/>
        </authorList>
    </citation>
    <scope>NUCLEOTIDE SEQUENCE [LARGE SCALE GENOMIC DNA]</scope>
    <source>
        <strain evidence="10 11">NRRL 25331</strain>
    </source>
</reference>
<sequence length="291" mass="32889">MDRQHDLFLDHTAPGLLDMDGSCAASSPGLVFTDSETLDLYYTVHHSPTYDHPHTPLCDTDFTPRYPRHPEMGVSLYATDMTSLETHLIPDGNNMLYNLHDSFAFCPVPHYSAPRPSVWDSMTPSAGDSVWDLSAMDPEILNTSERAQSELLSLQELSVSIAQQASSGSNGQDSLSINLAPSYMDPFRYPCGYLGCNKTFKRKEHAKRHYTTKHENSNRHHLRCQYCGKDTFTRTDNLNAHRKLHTRRTPKPSSGVYFVPQALEDLKVTKKRQSFNGNKMDLTVRMAAFTK</sequence>
<proteinExistence type="predicted"/>
<keyword evidence="7" id="KW-0539">Nucleus</keyword>
<evidence type="ECO:0000256" key="2">
    <source>
        <dbReference type="ARBA" id="ARBA00022723"/>
    </source>
</evidence>
<reference evidence="11" key="1">
    <citation type="journal article" date="2020" name="BMC Genomics">
        <title>Correction to: Identification and distribution of gene clusters required for synthesis of sphingolipid metabolism inhibitors in diverse species of the filamentous fungus Fusarium.</title>
        <authorList>
            <person name="Kim H.S."/>
            <person name="Lohmar J.M."/>
            <person name="Busman M."/>
            <person name="Brown D.W."/>
            <person name="Naumann T.A."/>
            <person name="Divon H.H."/>
            <person name="Lysoe E."/>
            <person name="Uhlig S."/>
            <person name="Proctor R.H."/>
        </authorList>
    </citation>
    <scope>NUCLEOTIDE SEQUENCE [LARGE SCALE GENOMIC DNA]</scope>
    <source>
        <strain evidence="11">NRRL 25331</strain>
    </source>
</reference>
<evidence type="ECO:0000313" key="10">
    <source>
        <dbReference type="EMBL" id="KAF5654700.1"/>
    </source>
</evidence>
<comment type="subcellular location">
    <subcellularLocation>
        <location evidence="1">Nucleus</location>
    </subcellularLocation>
</comment>
<keyword evidence="6" id="KW-0804">Transcription</keyword>
<dbReference type="Gene3D" id="3.30.160.60">
    <property type="entry name" value="Classic Zinc Finger"/>
    <property type="match status" value="1"/>
</dbReference>
<keyword evidence="4" id="KW-0862">Zinc</keyword>
<keyword evidence="11" id="KW-1185">Reference proteome</keyword>
<dbReference type="PROSITE" id="PS00028">
    <property type="entry name" value="ZINC_FINGER_C2H2_1"/>
    <property type="match status" value="1"/>
</dbReference>
<keyword evidence="5" id="KW-0805">Transcription regulation</keyword>
<dbReference type="GO" id="GO:0005634">
    <property type="term" value="C:nucleus"/>
    <property type="evidence" value="ECO:0007669"/>
    <property type="project" value="UniProtKB-SubCell"/>
</dbReference>
<gene>
    <name evidence="10" type="ORF">FCIRC_13950</name>
</gene>
<evidence type="ECO:0000256" key="1">
    <source>
        <dbReference type="ARBA" id="ARBA00004123"/>
    </source>
</evidence>
<dbReference type="AlphaFoldDB" id="A0A8H5SJN3"/>
<feature type="domain" description="C2H2-type" evidence="9">
    <location>
        <begin position="189"/>
        <end position="219"/>
    </location>
</feature>
<evidence type="ECO:0000256" key="7">
    <source>
        <dbReference type="ARBA" id="ARBA00023242"/>
    </source>
</evidence>
<dbReference type="EMBL" id="JAAQPE010000894">
    <property type="protein sequence ID" value="KAF5654700.1"/>
    <property type="molecule type" value="Genomic_DNA"/>
</dbReference>
<evidence type="ECO:0000256" key="4">
    <source>
        <dbReference type="ARBA" id="ARBA00022833"/>
    </source>
</evidence>
<dbReference type="PANTHER" id="PTHR46179">
    <property type="entry name" value="ZINC FINGER PROTEIN"/>
    <property type="match status" value="1"/>
</dbReference>
<dbReference type="GO" id="GO:0006357">
    <property type="term" value="P:regulation of transcription by RNA polymerase II"/>
    <property type="evidence" value="ECO:0007669"/>
    <property type="project" value="TreeGrafter"/>
</dbReference>
<evidence type="ECO:0000256" key="8">
    <source>
        <dbReference type="PROSITE-ProRule" id="PRU00042"/>
    </source>
</evidence>
<protein>
    <submittedName>
        <fullName evidence="10">Zinc finger odd-paired-like (Opl)</fullName>
    </submittedName>
</protein>
<dbReference type="InterPro" id="IPR051061">
    <property type="entry name" value="Zinc_finger_trans_reg"/>
</dbReference>
<keyword evidence="3 8" id="KW-0863">Zinc-finger</keyword>
<keyword evidence="2" id="KW-0479">Metal-binding</keyword>
<evidence type="ECO:0000256" key="5">
    <source>
        <dbReference type="ARBA" id="ARBA00023015"/>
    </source>
</evidence>
<comment type="caution">
    <text evidence="10">The sequence shown here is derived from an EMBL/GenBank/DDBJ whole genome shotgun (WGS) entry which is preliminary data.</text>
</comment>
<dbReference type="PANTHER" id="PTHR46179:SF13">
    <property type="entry name" value="C2H2-TYPE DOMAIN-CONTAINING PROTEIN"/>
    <property type="match status" value="1"/>
</dbReference>
<accession>A0A8H5SJN3</accession>
<dbReference type="SMART" id="SM00355">
    <property type="entry name" value="ZnF_C2H2"/>
    <property type="match status" value="2"/>
</dbReference>
<dbReference type="Proteomes" id="UP000572754">
    <property type="component" value="Unassembled WGS sequence"/>
</dbReference>
<dbReference type="PROSITE" id="PS50157">
    <property type="entry name" value="ZINC_FINGER_C2H2_2"/>
    <property type="match status" value="2"/>
</dbReference>
<dbReference type="GO" id="GO:0008270">
    <property type="term" value="F:zinc ion binding"/>
    <property type="evidence" value="ECO:0007669"/>
    <property type="project" value="UniProtKB-KW"/>
</dbReference>
<dbReference type="InterPro" id="IPR013087">
    <property type="entry name" value="Znf_C2H2_type"/>
</dbReference>
<organism evidence="10 11">
    <name type="scientific">Fusarium circinatum</name>
    <name type="common">Pitch canker fungus</name>
    <name type="synonym">Gibberella circinata</name>
    <dbReference type="NCBI Taxonomy" id="48490"/>
    <lineage>
        <taxon>Eukaryota</taxon>
        <taxon>Fungi</taxon>
        <taxon>Dikarya</taxon>
        <taxon>Ascomycota</taxon>
        <taxon>Pezizomycotina</taxon>
        <taxon>Sordariomycetes</taxon>
        <taxon>Hypocreomycetidae</taxon>
        <taxon>Hypocreales</taxon>
        <taxon>Nectriaceae</taxon>
        <taxon>Fusarium</taxon>
        <taxon>Fusarium fujikuroi species complex</taxon>
    </lineage>
</organism>
<evidence type="ECO:0000256" key="3">
    <source>
        <dbReference type="ARBA" id="ARBA00022771"/>
    </source>
</evidence>
<name>A0A8H5SJN3_FUSCI</name>
<evidence type="ECO:0000256" key="6">
    <source>
        <dbReference type="ARBA" id="ARBA00023163"/>
    </source>
</evidence>
<evidence type="ECO:0000259" key="9">
    <source>
        <dbReference type="PROSITE" id="PS50157"/>
    </source>
</evidence>